<evidence type="ECO:0000313" key="2">
    <source>
        <dbReference type="Proteomes" id="UP000276133"/>
    </source>
</evidence>
<comment type="caution">
    <text evidence="1">The sequence shown here is derived from an EMBL/GenBank/DDBJ whole genome shotgun (WGS) entry which is preliminary data.</text>
</comment>
<dbReference type="EMBL" id="REGN01000642">
    <property type="protein sequence ID" value="RNA40438.1"/>
    <property type="molecule type" value="Genomic_DNA"/>
</dbReference>
<dbReference type="AlphaFoldDB" id="A0A3M7SXW7"/>
<proteinExistence type="predicted"/>
<evidence type="ECO:0000313" key="1">
    <source>
        <dbReference type="EMBL" id="RNA40438.1"/>
    </source>
</evidence>
<dbReference type="Proteomes" id="UP000276133">
    <property type="component" value="Unassembled WGS sequence"/>
</dbReference>
<name>A0A3M7SXW7_BRAPC</name>
<organism evidence="1 2">
    <name type="scientific">Brachionus plicatilis</name>
    <name type="common">Marine rotifer</name>
    <name type="synonym">Brachionus muelleri</name>
    <dbReference type="NCBI Taxonomy" id="10195"/>
    <lineage>
        <taxon>Eukaryota</taxon>
        <taxon>Metazoa</taxon>
        <taxon>Spiralia</taxon>
        <taxon>Gnathifera</taxon>
        <taxon>Rotifera</taxon>
        <taxon>Eurotatoria</taxon>
        <taxon>Monogononta</taxon>
        <taxon>Pseudotrocha</taxon>
        <taxon>Ploima</taxon>
        <taxon>Brachionidae</taxon>
        <taxon>Brachionus</taxon>
    </lineage>
</organism>
<protein>
    <submittedName>
        <fullName evidence="1">Uncharacterized protein</fullName>
    </submittedName>
</protein>
<sequence>MDNHSNASCRNKSSVCYKCGKTGNIFITQIIYVEEKIFAVILEETFSPNVTSHNSSHHMFEIEAHQTVFGFITHKEKRFLFFNF</sequence>
<reference evidence="1 2" key="1">
    <citation type="journal article" date="2018" name="Sci. Rep.">
        <title>Genomic signatures of local adaptation to the degree of environmental predictability in rotifers.</title>
        <authorList>
            <person name="Franch-Gras L."/>
            <person name="Hahn C."/>
            <person name="Garcia-Roger E.M."/>
            <person name="Carmona M.J."/>
            <person name="Serra M."/>
            <person name="Gomez A."/>
        </authorList>
    </citation>
    <scope>NUCLEOTIDE SEQUENCE [LARGE SCALE GENOMIC DNA]</scope>
    <source>
        <strain evidence="1">HYR1</strain>
    </source>
</reference>
<gene>
    <name evidence="1" type="ORF">BpHYR1_013656</name>
</gene>
<accession>A0A3M7SXW7</accession>
<keyword evidence="2" id="KW-1185">Reference proteome</keyword>